<dbReference type="HOGENOM" id="CLU_468706_0_0_1"/>
<dbReference type="Gene3D" id="3.30.40.10">
    <property type="entry name" value="Zinc/RING finger domain, C3HC4 (zinc finger)"/>
    <property type="match status" value="1"/>
</dbReference>
<evidence type="ECO:0000256" key="1">
    <source>
        <dbReference type="SAM" id="MobiDB-lite"/>
    </source>
</evidence>
<evidence type="ECO:0000313" key="3">
    <source>
        <dbReference type="Proteomes" id="UP000008068"/>
    </source>
</evidence>
<dbReference type="eggNOG" id="ENOG502TJ7A">
    <property type="taxonomic scope" value="Eukaryota"/>
</dbReference>
<feature type="region of interest" description="Disordered" evidence="1">
    <location>
        <begin position="35"/>
        <end position="110"/>
    </location>
</feature>
<proteinExistence type="predicted"/>
<feature type="region of interest" description="Disordered" evidence="1">
    <location>
        <begin position="359"/>
        <end position="395"/>
    </location>
</feature>
<name>G0MHA4_CAEBE</name>
<feature type="region of interest" description="Disordered" evidence="1">
    <location>
        <begin position="557"/>
        <end position="582"/>
    </location>
</feature>
<protein>
    <recommendedName>
        <fullName evidence="4">Zinc finger PHD-type domain-containing protein</fullName>
    </recommendedName>
</protein>
<evidence type="ECO:0008006" key="4">
    <source>
        <dbReference type="Google" id="ProtNLM"/>
    </source>
</evidence>
<gene>
    <name evidence="2" type="ORF">CAEBREN_11262</name>
</gene>
<accession>G0MHA4</accession>
<feature type="compositionally biased region" description="Basic and acidic residues" evidence="1">
    <location>
        <begin position="259"/>
        <end position="274"/>
    </location>
</feature>
<dbReference type="InterPro" id="IPR013083">
    <property type="entry name" value="Znf_RING/FYVE/PHD"/>
</dbReference>
<feature type="compositionally biased region" description="Basic and acidic residues" evidence="1">
    <location>
        <begin position="382"/>
        <end position="395"/>
    </location>
</feature>
<feature type="compositionally biased region" description="Pro residues" evidence="1">
    <location>
        <begin position="47"/>
        <end position="103"/>
    </location>
</feature>
<dbReference type="EMBL" id="GL379794">
    <property type="protein sequence ID" value="EGT57866.1"/>
    <property type="molecule type" value="Genomic_DNA"/>
</dbReference>
<feature type="compositionally biased region" description="Basic residues" evidence="1">
    <location>
        <begin position="567"/>
        <end position="582"/>
    </location>
</feature>
<feature type="region of interest" description="Disordered" evidence="1">
    <location>
        <begin position="430"/>
        <end position="457"/>
    </location>
</feature>
<dbReference type="CDD" id="cd15517">
    <property type="entry name" value="PHD_TCF19_like"/>
    <property type="match status" value="1"/>
</dbReference>
<dbReference type="Proteomes" id="UP000008068">
    <property type="component" value="Unassembled WGS sequence"/>
</dbReference>
<organism evidence="3">
    <name type="scientific">Caenorhabditis brenneri</name>
    <name type="common">Nematode worm</name>
    <dbReference type="NCBI Taxonomy" id="135651"/>
    <lineage>
        <taxon>Eukaryota</taxon>
        <taxon>Metazoa</taxon>
        <taxon>Ecdysozoa</taxon>
        <taxon>Nematoda</taxon>
        <taxon>Chromadorea</taxon>
        <taxon>Rhabditida</taxon>
        <taxon>Rhabditina</taxon>
        <taxon>Rhabditomorpha</taxon>
        <taxon>Rhabditoidea</taxon>
        <taxon>Rhabditidae</taxon>
        <taxon>Peloderinae</taxon>
        <taxon>Caenorhabditis</taxon>
    </lineage>
</organism>
<dbReference type="AlphaFoldDB" id="G0MHA4"/>
<feature type="region of interest" description="Disordered" evidence="1">
    <location>
        <begin position="313"/>
        <end position="334"/>
    </location>
</feature>
<reference evidence="3" key="1">
    <citation type="submission" date="2011-07" db="EMBL/GenBank/DDBJ databases">
        <authorList>
            <consortium name="Caenorhabditis brenneri Sequencing and Analysis Consortium"/>
            <person name="Wilson R.K."/>
        </authorList>
    </citation>
    <scope>NUCLEOTIDE SEQUENCE [LARGE SCALE GENOMIC DNA]</scope>
    <source>
        <strain evidence="3">PB2801</strain>
    </source>
</reference>
<dbReference type="InParanoid" id="G0MHA4"/>
<keyword evidence="3" id="KW-1185">Reference proteome</keyword>
<feature type="region of interest" description="Disordered" evidence="1">
    <location>
        <begin position="257"/>
        <end position="290"/>
    </location>
</feature>
<sequence>MDHHHVRSMFPNIDPATLDQLLNIGPVLPPNAVPPLPGMQPPHNAIPVPPGVPPPPPNAIVPPPPGVQPPPNVVPPPGIHRPIPFRPRQPAPPAESRQDPPPAVLGRPSPQVLLRPNEFFHHQLHLPLPSPSLSSQHPHTLYPMLSPYRGTPQLMHPGSFVRLPPPTPTLQPMVQRNQDSLVGNVMGAFPTCPTPTTPFAGMQYAPRRLDPNIPFEMQVNLNNPAGFLTPELIRQAQESMDTQKTVGEALAEFIGGVSVKEKPKQPKKAYDGPPRKRGRPPKQQQPKVDQQRPLIYGAHLVANVDELVHNAAQPSTSDGRTHPTNNTSTPASSLIGTPRVLSAELERNLGDAGMNAVHSSTASLASSPGEDTVVQPTSMAKEATDDPRGDEGRPEFGEAAMEFGVAAPVDSGGDGVEAAAADHMEQLEEDQMEMAQNPPTSSEVPSTGAEELEEGDGGDEVMLHDARYVCAMPSRWCIGDRLDPYADVHWVSCDICHRWFHCVCIWGTNEKYEDGRSFHCCGNRQVAAAKKAFVGAVFEEFNMEEELKKYGVELNGGVPAAKETTPKKPKKTPSKKSKKGRK</sequence>
<feature type="compositionally biased region" description="Low complexity" evidence="1">
    <location>
        <begin position="281"/>
        <end position="290"/>
    </location>
</feature>
<evidence type="ECO:0000313" key="2">
    <source>
        <dbReference type="EMBL" id="EGT57866.1"/>
    </source>
</evidence>